<dbReference type="AlphaFoldDB" id="A0A919UET2"/>
<organism evidence="1 2">
    <name type="scientific">Dactylosporangium siamense</name>
    <dbReference type="NCBI Taxonomy" id="685454"/>
    <lineage>
        <taxon>Bacteria</taxon>
        <taxon>Bacillati</taxon>
        <taxon>Actinomycetota</taxon>
        <taxon>Actinomycetes</taxon>
        <taxon>Micromonosporales</taxon>
        <taxon>Micromonosporaceae</taxon>
        <taxon>Dactylosporangium</taxon>
    </lineage>
</organism>
<accession>A0A919UET2</accession>
<reference evidence="1" key="1">
    <citation type="submission" date="2021-01" db="EMBL/GenBank/DDBJ databases">
        <title>Whole genome shotgun sequence of Dactylosporangium siamense NBRC 106093.</title>
        <authorList>
            <person name="Komaki H."/>
            <person name="Tamura T."/>
        </authorList>
    </citation>
    <scope>NUCLEOTIDE SEQUENCE</scope>
    <source>
        <strain evidence="1">NBRC 106093</strain>
    </source>
</reference>
<dbReference type="EMBL" id="BONQ01000091">
    <property type="protein sequence ID" value="GIG47938.1"/>
    <property type="molecule type" value="Genomic_DNA"/>
</dbReference>
<proteinExistence type="predicted"/>
<gene>
    <name evidence="1" type="ORF">Dsi01nite_059790</name>
</gene>
<name>A0A919UET2_9ACTN</name>
<evidence type="ECO:0000313" key="1">
    <source>
        <dbReference type="EMBL" id="GIG47938.1"/>
    </source>
</evidence>
<dbReference type="RefSeq" id="WP_203849657.1">
    <property type="nucleotide sequence ID" value="NZ_BAAAVW010000021.1"/>
</dbReference>
<protein>
    <submittedName>
        <fullName evidence="1">Uncharacterized protein</fullName>
    </submittedName>
</protein>
<sequence>MHRTWDGRFSVLPLTELTIDVVGTTARGLDDLDEHLDDDPLDDLRDLYGPLWRPGTVPLTAWLSSPAGLLDLITARAQGRPSR</sequence>
<dbReference type="Proteomes" id="UP000660611">
    <property type="component" value="Unassembled WGS sequence"/>
</dbReference>
<evidence type="ECO:0000313" key="2">
    <source>
        <dbReference type="Proteomes" id="UP000660611"/>
    </source>
</evidence>
<keyword evidence="2" id="KW-1185">Reference proteome</keyword>
<comment type="caution">
    <text evidence="1">The sequence shown here is derived from an EMBL/GenBank/DDBJ whole genome shotgun (WGS) entry which is preliminary data.</text>
</comment>